<sequence>MWCVVGLGIVFNSVITTALLFHCSKIKRGKNQRSGDDGGKTSVKRVEPSIRIKVEPIPLDSEDAEELKSTSKSRKTDSAHEWERRIKKVEEELRRRNEKKARSTTTTSVTATQRSDSIALPTMPLAAAAATSKHNRSRPFTIGPLLTNNKQRLQRKSEMKKLSTIEKLRSRISLTENDKKAKVGWQQNATKLDRLIALKSLTNKYSEKGNAQENASASAKIKTQLKRTPSIETSQQTDRQLQQRQRKQTSAEREIYLKKTPSVPTTQQTIRQQQRQTPQKEDINDKPASINAKTAPEIRTGDMQAEMNKSKDDLAITQRSEPQRMLSRRKSLQSYVLVSTDNKQKQVNKYRNAPQDRARLEERSESILPKSTQISATTPLAINAATLTSAAKKVEARTISTSASAPNPQNDSRRIRSQRLPQQITNGSLESQHTTANITTTDESSSSFATIEGDEGTTSVGGNYNYYISRLFH</sequence>
<evidence type="ECO:0000313" key="3">
    <source>
        <dbReference type="WBParaSite" id="PgR006_g192_t01"/>
    </source>
</evidence>
<feature type="region of interest" description="Disordered" evidence="1">
    <location>
        <begin position="29"/>
        <end position="114"/>
    </location>
</feature>
<protein>
    <submittedName>
        <fullName evidence="3 4">Uncharacterized protein</fullName>
    </submittedName>
</protein>
<name>A0A915AEJ5_PARUN</name>
<dbReference type="WBParaSite" id="PgR006_g192_t03">
    <property type="protein sequence ID" value="PgR006_g192_t03"/>
    <property type="gene ID" value="PgR006_g192"/>
</dbReference>
<proteinExistence type="predicted"/>
<feature type="compositionally biased region" description="Basic and acidic residues" evidence="1">
    <location>
        <begin position="66"/>
        <end position="95"/>
    </location>
</feature>
<feature type="compositionally biased region" description="Low complexity" evidence="1">
    <location>
        <begin position="233"/>
        <end position="243"/>
    </location>
</feature>
<organism evidence="2 4">
    <name type="scientific">Parascaris univalens</name>
    <name type="common">Nematode worm</name>
    <dbReference type="NCBI Taxonomy" id="6257"/>
    <lineage>
        <taxon>Eukaryota</taxon>
        <taxon>Metazoa</taxon>
        <taxon>Ecdysozoa</taxon>
        <taxon>Nematoda</taxon>
        <taxon>Chromadorea</taxon>
        <taxon>Rhabditida</taxon>
        <taxon>Spirurina</taxon>
        <taxon>Ascaridomorpha</taxon>
        <taxon>Ascaridoidea</taxon>
        <taxon>Ascarididae</taxon>
        <taxon>Parascaris</taxon>
    </lineage>
</organism>
<evidence type="ECO:0000256" key="1">
    <source>
        <dbReference type="SAM" id="MobiDB-lite"/>
    </source>
</evidence>
<dbReference type="AlphaFoldDB" id="A0A915AEJ5"/>
<dbReference type="WBParaSite" id="PgR006_g192_t01">
    <property type="protein sequence ID" value="PgR006_g192_t01"/>
    <property type="gene ID" value="PgR006_g192"/>
</dbReference>
<feature type="compositionally biased region" description="Low complexity" evidence="1">
    <location>
        <begin position="264"/>
        <end position="277"/>
    </location>
</feature>
<feature type="region of interest" description="Disordered" evidence="1">
    <location>
        <begin position="207"/>
        <end position="330"/>
    </location>
</feature>
<dbReference type="WBParaSite" id="PgR006_g192_t02">
    <property type="protein sequence ID" value="PgR006_g192_t02"/>
    <property type="gene ID" value="PgR006_g192"/>
</dbReference>
<feature type="compositionally biased region" description="Basic and acidic residues" evidence="1">
    <location>
        <begin position="33"/>
        <end position="54"/>
    </location>
</feature>
<evidence type="ECO:0000313" key="2">
    <source>
        <dbReference type="Proteomes" id="UP000887569"/>
    </source>
</evidence>
<feature type="compositionally biased region" description="Polar residues" evidence="1">
    <location>
        <begin position="207"/>
        <end position="217"/>
    </location>
</feature>
<feature type="region of interest" description="Disordered" evidence="1">
    <location>
        <begin position="423"/>
        <end position="454"/>
    </location>
</feature>
<accession>A0A915AEJ5</accession>
<feature type="compositionally biased region" description="Low complexity" evidence="1">
    <location>
        <begin position="103"/>
        <end position="112"/>
    </location>
</feature>
<dbReference type="Proteomes" id="UP000887569">
    <property type="component" value="Unplaced"/>
</dbReference>
<evidence type="ECO:0000313" key="4">
    <source>
        <dbReference type="WBParaSite" id="PgR006_g192_t02"/>
    </source>
</evidence>
<reference evidence="3 4" key="1">
    <citation type="submission" date="2022-11" db="UniProtKB">
        <authorList>
            <consortium name="WormBaseParasite"/>
        </authorList>
    </citation>
    <scope>IDENTIFICATION</scope>
</reference>
<keyword evidence="2" id="KW-1185">Reference proteome</keyword>
<feature type="compositionally biased region" description="Polar residues" evidence="1">
    <location>
        <begin position="423"/>
        <end position="449"/>
    </location>
</feature>